<evidence type="ECO:0000256" key="1">
    <source>
        <dbReference type="SAM" id="Phobius"/>
    </source>
</evidence>
<keyword evidence="1" id="KW-0812">Transmembrane</keyword>
<feature type="transmembrane region" description="Helical" evidence="1">
    <location>
        <begin position="72"/>
        <end position="90"/>
    </location>
</feature>
<reference evidence="2" key="1">
    <citation type="submission" date="2018-10" db="EMBL/GenBank/DDBJ databases">
        <title>Hidden diversity of soil giant viruses.</title>
        <authorList>
            <person name="Schulz F."/>
            <person name="Alteio L."/>
            <person name="Goudeau D."/>
            <person name="Ryan E.M."/>
            <person name="Malmstrom R.R."/>
            <person name="Blanchard J."/>
            <person name="Woyke T."/>
        </authorList>
    </citation>
    <scope>NUCLEOTIDE SEQUENCE</scope>
    <source>
        <strain evidence="2">DSV1</strain>
    </source>
</reference>
<organism evidence="2">
    <name type="scientific">Dasosvirus sp</name>
    <dbReference type="NCBI Taxonomy" id="2487764"/>
    <lineage>
        <taxon>Viruses</taxon>
        <taxon>Varidnaviria</taxon>
        <taxon>Bamfordvirae</taxon>
        <taxon>Nucleocytoviricota</taxon>
        <taxon>Megaviricetes</taxon>
        <taxon>Imitervirales</taxon>
        <taxon>Mimiviridae</taxon>
        <taxon>Klosneuvirinae</taxon>
    </lineage>
</organism>
<protein>
    <submittedName>
        <fullName evidence="2">Uncharacterized protein</fullName>
    </submittedName>
</protein>
<keyword evidence="1" id="KW-1133">Transmembrane helix</keyword>
<feature type="transmembrane region" description="Helical" evidence="1">
    <location>
        <begin position="36"/>
        <end position="60"/>
    </location>
</feature>
<name>A0A3G4ZRN8_9VIRU</name>
<evidence type="ECO:0000313" key="2">
    <source>
        <dbReference type="EMBL" id="AYV77570.1"/>
    </source>
</evidence>
<keyword evidence="1" id="KW-0472">Membrane</keyword>
<gene>
    <name evidence="2" type="ORF">Dasosvirus8_4</name>
</gene>
<dbReference type="EMBL" id="MK072049">
    <property type="protein sequence ID" value="AYV77570.1"/>
    <property type="molecule type" value="Genomic_DNA"/>
</dbReference>
<accession>A0A3G4ZRN8</accession>
<sequence length="93" mass="10719">MNNMNPLTMSNIICVLGGSYKKYTKILYMDLQQDSVCYGFVVVFIFGIVIQICIVATNNYLIWHNIEYSEQIILILLILYMLAVGCAFYCKRS</sequence>
<proteinExistence type="predicted"/>